<gene>
    <name evidence="2" type="ORF">UV06_C0005G0034</name>
</gene>
<accession>A0A0G0Z231</accession>
<proteinExistence type="predicted"/>
<sequence length="148" mass="16725">MDNKATQTTLPADTNKEVTSLFTIENLIKTHISHIETVKTELGKQVEMMNDIQNNDPEFKAAADQGKEINKKKAEAKQNILKSPSNASLNQKIKDMRQELKDLKGALSNYLQQYQKIADTDQIESEDGEVRQIVYSARLVKLTSKFGK</sequence>
<name>A0A0G0Z231_9BACT</name>
<keyword evidence="1" id="KW-0175">Coiled coil</keyword>
<protein>
    <submittedName>
        <fullName evidence="2">Uncharacterized protein</fullName>
    </submittedName>
</protein>
<reference evidence="2 3" key="1">
    <citation type="journal article" date="2015" name="Nature">
        <title>rRNA introns, odd ribosomes, and small enigmatic genomes across a large radiation of phyla.</title>
        <authorList>
            <person name="Brown C.T."/>
            <person name="Hug L.A."/>
            <person name="Thomas B.C."/>
            <person name="Sharon I."/>
            <person name="Castelle C.J."/>
            <person name="Singh A."/>
            <person name="Wilkins M.J."/>
            <person name="Williams K.H."/>
            <person name="Banfield J.F."/>
        </authorList>
    </citation>
    <scope>NUCLEOTIDE SEQUENCE [LARGE SCALE GENOMIC DNA]</scope>
</reference>
<comment type="caution">
    <text evidence="2">The sequence shown here is derived from an EMBL/GenBank/DDBJ whole genome shotgun (WGS) entry which is preliminary data.</text>
</comment>
<dbReference type="EMBL" id="LCDA01000005">
    <property type="protein sequence ID" value="KKS42840.1"/>
    <property type="molecule type" value="Genomic_DNA"/>
</dbReference>
<organism evidence="2 3">
    <name type="scientific">Candidatus Collierbacteria bacterium GW2011_GWA2_42_17</name>
    <dbReference type="NCBI Taxonomy" id="1618378"/>
    <lineage>
        <taxon>Bacteria</taxon>
        <taxon>Candidatus Collieribacteriota</taxon>
    </lineage>
</organism>
<feature type="coiled-coil region" evidence="1">
    <location>
        <begin position="86"/>
        <end position="113"/>
    </location>
</feature>
<dbReference type="AlphaFoldDB" id="A0A0G0Z231"/>
<evidence type="ECO:0000313" key="3">
    <source>
        <dbReference type="Proteomes" id="UP000033854"/>
    </source>
</evidence>
<dbReference type="Proteomes" id="UP000033854">
    <property type="component" value="Unassembled WGS sequence"/>
</dbReference>
<evidence type="ECO:0000256" key="1">
    <source>
        <dbReference type="SAM" id="Coils"/>
    </source>
</evidence>
<evidence type="ECO:0000313" key="2">
    <source>
        <dbReference type="EMBL" id="KKS42840.1"/>
    </source>
</evidence>